<dbReference type="EMBL" id="JAMQJZ010000006">
    <property type="protein sequence ID" value="MDC3420724.1"/>
    <property type="molecule type" value="Genomic_DNA"/>
</dbReference>
<evidence type="ECO:0000313" key="9">
    <source>
        <dbReference type="Proteomes" id="UP001145072"/>
    </source>
</evidence>
<organism evidence="8 9">
    <name type="scientific">Aquibacillus koreensis</name>
    <dbReference type="NCBI Taxonomy" id="279446"/>
    <lineage>
        <taxon>Bacteria</taxon>
        <taxon>Bacillati</taxon>
        <taxon>Bacillota</taxon>
        <taxon>Bacilli</taxon>
        <taxon>Bacillales</taxon>
        <taxon>Bacillaceae</taxon>
        <taxon>Aquibacillus</taxon>
    </lineage>
</organism>
<gene>
    <name evidence="8" type="ORF">NC661_10125</name>
</gene>
<name>A0A9X3WP00_9BACI</name>
<evidence type="ECO:0000256" key="4">
    <source>
        <dbReference type="ARBA" id="ARBA00023027"/>
    </source>
</evidence>
<keyword evidence="5" id="KW-0627">Porphyrin biosynthesis</keyword>
<dbReference type="Gene3D" id="3.40.50.720">
    <property type="entry name" value="NAD(P)-binding Rossmann-like Domain"/>
    <property type="match status" value="1"/>
</dbReference>
<dbReference type="Proteomes" id="UP001145072">
    <property type="component" value="Unassembled WGS sequence"/>
</dbReference>
<comment type="pathway">
    <text evidence="1">Porphyrin-containing compound metabolism; siroheme biosynthesis; sirohydrochlorin from precorrin-2: step 1/1.</text>
</comment>
<evidence type="ECO:0000256" key="6">
    <source>
        <dbReference type="ARBA" id="ARBA00047561"/>
    </source>
</evidence>
<dbReference type="Gene3D" id="1.10.8.610">
    <property type="entry name" value="SirC, precorrin-2 dehydrogenase, C-terminal helical domain-like"/>
    <property type="match status" value="1"/>
</dbReference>
<protein>
    <recommendedName>
        <fullName evidence="2">precorrin-2 dehydrogenase</fullName>
        <ecNumber evidence="2">1.3.1.76</ecNumber>
    </recommendedName>
</protein>
<dbReference type="InterPro" id="IPR028281">
    <property type="entry name" value="Sirohaem_synthase_central"/>
</dbReference>
<dbReference type="AlphaFoldDB" id="A0A9X3WP00"/>
<evidence type="ECO:0000256" key="2">
    <source>
        <dbReference type="ARBA" id="ARBA00012400"/>
    </source>
</evidence>
<dbReference type="InterPro" id="IPR036291">
    <property type="entry name" value="NAD(P)-bd_dom_sf"/>
</dbReference>
<dbReference type="PANTHER" id="PTHR35330:SF1">
    <property type="entry name" value="SIROHEME BIOSYNTHESIS PROTEIN MET8"/>
    <property type="match status" value="1"/>
</dbReference>
<keyword evidence="4" id="KW-0520">NAD</keyword>
<dbReference type="InterPro" id="IPR028161">
    <property type="entry name" value="Met8-like"/>
</dbReference>
<dbReference type="NCBIfam" id="TIGR01470">
    <property type="entry name" value="cysG_Nterm"/>
    <property type="match status" value="1"/>
</dbReference>
<evidence type="ECO:0000256" key="3">
    <source>
        <dbReference type="ARBA" id="ARBA00023002"/>
    </source>
</evidence>
<dbReference type="SUPFAM" id="SSF75615">
    <property type="entry name" value="Siroheme synthase middle domains-like"/>
    <property type="match status" value="1"/>
</dbReference>
<dbReference type="Pfam" id="PF13241">
    <property type="entry name" value="NAD_binding_7"/>
    <property type="match status" value="1"/>
</dbReference>
<evidence type="ECO:0000256" key="1">
    <source>
        <dbReference type="ARBA" id="ARBA00005010"/>
    </source>
</evidence>
<sequence length="208" mass="23716">MSSIPIMLDLKGKKILVIGGGKIAERKITNLLPTEGSITVISPSVTPTIEQLSLQNKILWKKKSFSPEDVHDVFLCVIATNSKEVNKQAVLSAPDYLLINHAEDATQGNIQFPIQVKRGKLSIAISTDGASPILAKNLKREIEQTYDERYEAYLDFLFEARTLIKESTFTNEEKKRLLELLVTNELLDRERQFETLQWINEQMKETRR</sequence>
<dbReference type="PANTHER" id="PTHR35330">
    <property type="entry name" value="SIROHEME BIOSYNTHESIS PROTEIN MET8"/>
    <property type="match status" value="1"/>
</dbReference>
<dbReference type="GO" id="GO:0004325">
    <property type="term" value="F:ferrochelatase activity"/>
    <property type="evidence" value="ECO:0007669"/>
    <property type="project" value="InterPro"/>
</dbReference>
<dbReference type="GO" id="GO:0019354">
    <property type="term" value="P:siroheme biosynthetic process"/>
    <property type="evidence" value="ECO:0007669"/>
    <property type="project" value="InterPro"/>
</dbReference>
<comment type="caution">
    <text evidence="8">The sequence shown here is derived from an EMBL/GenBank/DDBJ whole genome shotgun (WGS) entry which is preliminary data.</text>
</comment>
<dbReference type="GO" id="GO:0043115">
    <property type="term" value="F:precorrin-2 dehydrogenase activity"/>
    <property type="evidence" value="ECO:0007669"/>
    <property type="project" value="UniProtKB-EC"/>
</dbReference>
<evidence type="ECO:0000259" key="7">
    <source>
        <dbReference type="Pfam" id="PF14824"/>
    </source>
</evidence>
<dbReference type="SUPFAM" id="SSF51735">
    <property type="entry name" value="NAD(P)-binding Rossmann-fold domains"/>
    <property type="match status" value="1"/>
</dbReference>
<dbReference type="NCBIfam" id="NF005222">
    <property type="entry name" value="PRK06718.1"/>
    <property type="match status" value="1"/>
</dbReference>
<feature type="domain" description="Siroheme synthase central" evidence="7">
    <location>
        <begin position="118"/>
        <end position="144"/>
    </location>
</feature>
<dbReference type="RefSeq" id="WP_259865652.1">
    <property type="nucleotide sequence ID" value="NZ_JAMQJZ010000006.1"/>
</dbReference>
<keyword evidence="3" id="KW-0560">Oxidoreductase</keyword>
<dbReference type="EC" id="1.3.1.76" evidence="2"/>
<dbReference type="Pfam" id="PF22440">
    <property type="entry name" value="SirC_C"/>
    <property type="match status" value="1"/>
</dbReference>
<dbReference type="Pfam" id="PF14824">
    <property type="entry name" value="Sirohm_synth_M"/>
    <property type="match status" value="1"/>
</dbReference>
<accession>A0A9X3WP00</accession>
<keyword evidence="9" id="KW-1185">Reference proteome</keyword>
<dbReference type="InterPro" id="IPR042518">
    <property type="entry name" value="SirC_C"/>
</dbReference>
<proteinExistence type="predicted"/>
<comment type="catalytic activity">
    <reaction evidence="6">
        <text>precorrin-2 + NAD(+) = sirohydrochlorin + NADH + 2 H(+)</text>
        <dbReference type="Rhea" id="RHEA:15613"/>
        <dbReference type="ChEBI" id="CHEBI:15378"/>
        <dbReference type="ChEBI" id="CHEBI:57540"/>
        <dbReference type="ChEBI" id="CHEBI:57945"/>
        <dbReference type="ChEBI" id="CHEBI:58351"/>
        <dbReference type="ChEBI" id="CHEBI:58827"/>
        <dbReference type="EC" id="1.3.1.76"/>
    </reaction>
</comment>
<evidence type="ECO:0000313" key="8">
    <source>
        <dbReference type="EMBL" id="MDC3420724.1"/>
    </source>
</evidence>
<reference evidence="8" key="1">
    <citation type="submission" date="2022-06" db="EMBL/GenBank/DDBJ databases">
        <title>Aquibacillus sp. a new bacterium isolated from soil saline samples.</title>
        <authorList>
            <person name="Galisteo C."/>
            <person name="De La Haba R."/>
            <person name="Sanchez-Porro C."/>
            <person name="Ventosa A."/>
        </authorList>
    </citation>
    <scope>NUCLEOTIDE SEQUENCE</scope>
    <source>
        <strain evidence="8">JCM 12387</strain>
    </source>
</reference>
<dbReference type="InterPro" id="IPR006367">
    <property type="entry name" value="Sirohaem_synthase_N"/>
</dbReference>
<evidence type="ECO:0000256" key="5">
    <source>
        <dbReference type="ARBA" id="ARBA00023244"/>
    </source>
</evidence>